<dbReference type="InterPro" id="IPR053161">
    <property type="entry name" value="Ulvan_degrading_GH"/>
</dbReference>
<name>A0A7W9SPD7_ARMRO</name>
<proteinExistence type="predicted"/>
<dbReference type="Gene3D" id="2.60.120.260">
    <property type="entry name" value="Galactose-binding domain-like"/>
    <property type="match status" value="1"/>
</dbReference>
<evidence type="ECO:0000313" key="2">
    <source>
        <dbReference type="EMBL" id="MBB6049718.1"/>
    </source>
</evidence>
<dbReference type="EMBL" id="JACHGW010000001">
    <property type="protein sequence ID" value="MBB6049718.1"/>
    <property type="molecule type" value="Genomic_DNA"/>
</dbReference>
<dbReference type="Proteomes" id="UP000520814">
    <property type="component" value="Unassembled WGS sequence"/>
</dbReference>
<dbReference type="InterPro" id="IPR008979">
    <property type="entry name" value="Galactose-bd-like_sf"/>
</dbReference>
<dbReference type="Pfam" id="PF17132">
    <property type="entry name" value="Glyco_hydro_106"/>
    <property type="match status" value="2"/>
</dbReference>
<protein>
    <recommendedName>
        <fullName evidence="4">Glycoside hydrolase</fullName>
    </recommendedName>
</protein>
<reference evidence="2 3" key="1">
    <citation type="submission" date="2020-08" db="EMBL/GenBank/DDBJ databases">
        <title>Genomic Encyclopedia of Type Strains, Phase IV (KMG-IV): sequencing the most valuable type-strain genomes for metagenomic binning, comparative biology and taxonomic classification.</title>
        <authorList>
            <person name="Goeker M."/>
        </authorList>
    </citation>
    <scope>NUCLEOTIDE SEQUENCE [LARGE SCALE GENOMIC DNA]</scope>
    <source>
        <strain evidence="2 3">DSM 23562</strain>
    </source>
</reference>
<comment type="caution">
    <text evidence="2">The sequence shown here is derived from an EMBL/GenBank/DDBJ whole genome shotgun (WGS) entry which is preliminary data.</text>
</comment>
<dbReference type="PANTHER" id="PTHR36848:SF2">
    <property type="entry name" value="SECRETED PROTEIN"/>
    <property type="match status" value="1"/>
</dbReference>
<keyword evidence="3" id="KW-1185">Reference proteome</keyword>
<dbReference type="SUPFAM" id="SSF49785">
    <property type="entry name" value="Galactose-binding domain-like"/>
    <property type="match status" value="1"/>
</dbReference>
<dbReference type="RefSeq" id="WP_184193313.1">
    <property type="nucleotide sequence ID" value="NZ_JACHGW010000001.1"/>
</dbReference>
<gene>
    <name evidence="2" type="ORF">HNQ39_001480</name>
</gene>
<accession>A0A7W9SPD7</accession>
<dbReference type="PANTHER" id="PTHR36848">
    <property type="entry name" value="DNA-BINDING PROTEIN (PUTATIVE SECRETED PROTEIN)-RELATED"/>
    <property type="match status" value="1"/>
</dbReference>
<evidence type="ECO:0000313" key="3">
    <source>
        <dbReference type="Proteomes" id="UP000520814"/>
    </source>
</evidence>
<feature type="compositionally biased region" description="Basic and acidic residues" evidence="1">
    <location>
        <begin position="218"/>
        <end position="230"/>
    </location>
</feature>
<sequence>MTTENEPGLWPKATHETRPWAYWWWMGSAVDEANLTRELTRYRDAGMGGVHIIPIYGAKGFEKGFVPYLSPRWLALLKHTLTEAERLGLGIDMTVGTGWCLGGPNVRDEDANQTVVVRPDGSLTSKPSGQKVKRAAPGGEGWMVNPASERAMRRFMERFTRAFSGWKGPFPRAIYQDSYEYSNDWAPELLEAFEKKHGYRLQDHADVLQPLKPPSRPRSGENGEGGRLERGTSGSRGDVRAEAERILADYRETHSDLMIERAQPVWIAWGKRRGMRSRYEAHGAPGNLLDLYALADIPETEMFRDDRSILVSKFASSAAYVTGKQLASAETGTWLKEHFTETLGDLKVLVDEMFLSGINHIFWHGTIYSPDEAAWPGWVFYASTQMNPRNPIWRHAKALHDYITRCQSFLQAGEPGSDVLLYWPYHDLLHSQKGRIEKLTVHQRGWLEKQSIGPLAQELFDRGWQFDFVSDRMLAKKLPARYKAVVVPKTTHLPPETLARLKRLAIPVFFVDALPSDVPGNGRLPERRAKLEAAKRGLRPMPHAELEAALTQAGAKREALADLGLSVVRRTLDGKTVRFVVNPTDKNVSLPSSVGRCLNPLTGGEGSHELAPKASAILTSPFAVRNERLPHPEGTRVAVSAAGGGKTVGVSGWEVVFLEGGPALPPPFSCEKLGSWTEQGAAYEAFSGTARYTTVFDVAPGRYTLDLGMVCESAAVRLNGKELGTVILAPFTLEIEVTKPTGNVLEIEVASRAMNRIRDLDRRGVVWQNFYDINFVNADYKHFDASGWPVTPSGLLGPVTLK</sequence>
<evidence type="ECO:0008006" key="4">
    <source>
        <dbReference type="Google" id="ProtNLM"/>
    </source>
</evidence>
<evidence type="ECO:0000256" key="1">
    <source>
        <dbReference type="SAM" id="MobiDB-lite"/>
    </source>
</evidence>
<feature type="region of interest" description="Disordered" evidence="1">
    <location>
        <begin position="205"/>
        <end position="239"/>
    </location>
</feature>
<dbReference type="AlphaFoldDB" id="A0A7W9SPD7"/>
<organism evidence="2 3">
    <name type="scientific">Armatimonas rosea</name>
    <dbReference type="NCBI Taxonomy" id="685828"/>
    <lineage>
        <taxon>Bacteria</taxon>
        <taxon>Bacillati</taxon>
        <taxon>Armatimonadota</taxon>
        <taxon>Armatimonadia</taxon>
        <taxon>Armatimonadales</taxon>
        <taxon>Armatimonadaceae</taxon>
        <taxon>Armatimonas</taxon>
    </lineage>
</organism>
<dbReference type="NCBIfam" id="NF045579">
    <property type="entry name" value="rhamnoside_JR"/>
    <property type="match status" value="1"/>
</dbReference>
<feature type="region of interest" description="Disordered" evidence="1">
    <location>
        <begin position="120"/>
        <end position="143"/>
    </location>
</feature>